<protein>
    <submittedName>
        <fullName evidence="1">Uncharacterized protein</fullName>
    </submittedName>
</protein>
<gene>
    <name evidence="1" type="ORF">LCGC14_2645110</name>
</gene>
<comment type="caution">
    <text evidence="1">The sequence shown here is derived from an EMBL/GenBank/DDBJ whole genome shotgun (WGS) entry which is preliminary data.</text>
</comment>
<name>A0A0F9CNI7_9ZZZZ</name>
<dbReference type="EMBL" id="LAZR01045719">
    <property type="protein sequence ID" value="KKK98206.1"/>
    <property type="molecule type" value="Genomic_DNA"/>
</dbReference>
<dbReference type="AlphaFoldDB" id="A0A0F9CNI7"/>
<evidence type="ECO:0000313" key="1">
    <source>
        <dbReference type="EMBL" id="KKK98206.1"/>
    </source>
</evidence>
<sequence length="62" mass="6969">DIAMQKETLNDICVQITGNDSAIFVRGNSDEGTSDFWGNYKLVCQIPSFDSTQNIIIRKNNE</sequence>
<proteinExistence type="predicted"/>
<accession>A0A0F9CNI7</accession>
<feature type="non-terminal residue" evidence="1">
    <location>
        <position position="1"/>
    </location>
</feature>
<reference evidence="1" key="1">
    <citation type="journal article" date="2015" name="Nature">
        <title>Complex archaea that bridge the gap between prokaryotes and eukaryotes.</title>
        <authorList>
            <person name="Spang A."/>
            <person name="Saw J.H."/>
            <person name="Jorgensen S.L."/>
            <person name="Zaremba-Niedzwiedzka K."/>
            <person name="Martijn J."/>
            <person name="Lind A.E."/>
            <person name="van Eijk R."/>
            <person name="Schleper C."/>
            <person name="Guy L."/>
            <person name="Ettema T.J."/>
        </authorList>
    </citation>
    <scope>NUCLEOTIDE SEQUENCE</scope>
</reference>
<organism evidence="1">
    <name type="scientific">marine sediment metagenome</name>
    <dbReference type="NCBI Taxonomy" id="412755"/>
    <lineage>
        <taxon>unclassified sequences</taxon>
        <taxon>metagenomes</taxon>
        <taxon>ecological metagenomes</taxon>
    </lineage>
</organism>